<keyword evidence="2" id="KW-1185">Reference proteome</keyword>
<organism evidence="1 2">
    <name type="scientific">Lacipirellula parvula</name>
    <dbReference type="NCBI Taxonomy" id="2650471"/>
    <lineage>
        <taxon>Bacteria</taxon>
        <taxon>Pseudomonadati</taxon>
        <taxon>Planctomycetota</taxon>
        <taxon>Planctomycetia</taxon>
        <taxon>Pirellulales</taxon>
        <taxon>Lacipirellulaceae</taxon>
        <taxon>Lacipirellula</taxon>
    </lineage>
</organism>
<sequence length="50" mass="5725">MGRARLSTQRFRLKRIPCRQLLFFVDVAIVSLQDSVDAGTGRRRSTRFAA</sequence>
<protein>
    <submittedName>
        <fullName evidence="1">Uncharacterized protein</fullName>
    </submittedName>
</protein>
<dbReference type="AlphaFoldDB" id="A0A5K7XFV6"/>
<evidence type="ECO:0000313" key="2">
    <source>
        <dbReference type="Proteomes" id="UP000326837"/>
    </source>
</evidence>
<dbReference type="Proteomes" id="UP000326837">
    <property type="component" value="Chromosome"/>
</dbReference>
<gene>
    <name evidence="1" type="ORF">PLANPX_5010</name>
</gene>
<evidence type="ECO:0000313" key="1">
    <source>
        <dbReference type="EMBL" id="BBO35398.1"/>
    </source>
</evidence>
<name>A0A5K7XFV6_9BACT</name>
<dbReference type="KEGG" id="lpav:PLANPX_5010"/>
<accession>A0A5K7XFV6</accession>
<proteinExistence type="predicted"/>
<reference evidence="2" key="1">
    <citation type="submission" date="2019-10" db="EMBL/GenBank/DDBJ databases">
        <title>Lacipirellula parvula gen. nov., sp. nov., representing a lineage of planctomycetes widespread in freshwater anoxic habitats, and description of the family Lacipirellulaceae.</title>
        <authorList>
            <person name="Dedysh S.N."/>
            <person name="Kulichevskaya I.S."/>
            <person name="Beletsky A.V."/>
            <person name="Rakitin A.L."/>
            <person name="Mardanov A.V."/>
            <person name="Ivanova A.A."/>
            <person name="Saltykova V.X."/>
            <person name="Rijpstra W.I.C."/>
            <person name="Sinninghe Damste J.S."/>
            <person name="Ravin N.V."/>
        </authorList>
    </citation>
    <scope>NUCLEOTIDE SEQUENCE [LARGE SCALE GENOMIC DNA]</scope>
    <source>
        <strain evidence="2">PX69</strain>
    </source>
</reference>
<dbReference type="EMBL" id="AP021861">
    <property type="protein sequence ID" value="BBO35398.1"/>
    <property type="molecule type" value="Genomic_DNA"/>
</dbReference>